<evidence type="ECO:0000259" key="4">
    <source>
        <dbReference type="PROSITE" id="PS51462"/>
    </source>
</evidence>
<dbReference type="PRINTS" id="PR00502">
    <property type="entry name" value="NUDIXFAMILY"/>
</dbReference>
<dbReference type="Proteomes" id="UP000178935">
    <property type="component" value="Unassembled WGS sequence"/>
</dbReference>
<dbReference type="GO" id="GO:0016787">
    <property type="term" value="F:hydrolase activity"/>
    <property type="evidence" value="ECO:0007669"/>
    <property type="project" value="UniProtKB-KW"/>
</dbReference>
<protein>
    <recommendedName>
        <fullName evidence="4">Nudix hydrolase domain-containing protein</fullName>
    </recommendedName>
</protein>
<dbReference type="PANTHER" id="PTHR43046">
    <property type="entry name" value="GDP-MANNOSE MANNOSYL HYDROLASE"/>
    <property type="match status" value="1"/>
</dbReference>
<comment type="similarity">
    <text evidence="3">Belongs to the Nudix hydrolase family.</text>
</comment>
<dbReference type="InterPro" id="IPR020476">
    <property type="entry name" value="Nudix_hydrolase"/>
</dbReference>
<organism evidence="5 6">
    <name type="scientific">Candidatus Staskawiczbacteria bacterium RIFOXYD1_FULL_32_13</name>
    <dbReference type="NCBI Taxonomy" id="1802234"/>
    <lineage>
        <taxon>Bacteria</taxon>
        <taxon>Candidatus Staskawicziibacteriota</taxon>
    </lineage>
</organism>
<dbReference type="SUPFAM" id="SSF55811">
    <property type="entry name" value="Nudix"/>
    <property type="match status" value="1"/>
</dbReference>
<name>A0A1G2JKM2_9BACT</name>
<keyword evidence="2 3" id="KW-0378">Hydrolase</keyword>
<dbReference type="EMBL" id="MHPU01000042">
    <property type="protein sequence ID" value="OGZ87503.1"/>
    <property type="molecule type" value="Genomic_DNA"/>
</dbReference>
<evidence type="ECO:0000256" key="3">
    <source>
        <dbReference type="RuleBase" id="RU003476"/>
    </source>
</evidence>
<dbReference type="PANTHER" id="PTHR43046:SF14">
    <property type="entry name" value="MUTT_NUDIX FAMILY PROTEIN"/>
    <property type="match status" value="1"/>
</dbReference>
<dbReference type="Pfam" id="PF00293">
    <property type="entry name" value="NUDIX"/>
    <property type="match status" value="1"/>
</dbReference>
<evidence type="ECO:0000256" key="1">
    <source>
        <dbReference type="ARBA" id="ARBA00001946"/>
    </source>
</evidence>
<dbReference type="AlphaFoldDB" id="A0A1G2JKM2"/>
<sequence>MKIGFDCIGVGCGALIINDRNEVLLLKRTSKTRNMAGFWMKPGGGVEFGEMVEDAIKREIKEELDIDIEIIKFLSFTEGILKDERQHWISLNYLAKIIGGEIKNLEPEKHEEVKWFGLNNLPEKLAQNTIDSINEYLKLNKN</sequence>
<dbReference type="Gene3D" id="3.90.79.10">
    <property type="entry name" value="Nucleoside Triphosphate Pyrophosphohydrolase"/>
    <property type="match status" value="1"/>
</dbReference>
<dbReference type="PROSITE" id="PS00893">
    <property type="entry name" value="NUDIX_BOX"/>
    <property type="match status" value="1"/>
</dbReference>
<gene>
    <name evidence="5" type="ORF">A2561_00735</name>
</gene>
<dbReference type="PROSITE" id="PS51462">
    <property type="entry name" value="NUDIX"/>
    <property type="match status" value="1"/>
</dbReference>
<proteinExistence type="inferred from homology"/>
<evidence type="ECO:0000256" key="2">
    <source>
        <dbReference type="ARBA" id="ARBA00022801"/>
    </source>
</evidence>
<dbReference type="InterPro" id="IPR000086">
    <property type="entry name" value="NUDIX_hydrolase_dom"/>
</dbReference>
<dbReference type="InterPro" id="IPR015797">
    <property type="entry name" value="NUDIX_hydrolase-like_dom_sf"/>
</dbReference>
<feature type="domain" description="Nudix hydrolase" evidence="4">
    <location>
        <begin position="7"/>
        <end position="139"/>
    </location>
</feature>
<comment type="cofactor">
    <cofactor evidence="1">
        <name>Mg(2+)</name>
        <dbReference type="ChEBI" id="CHEBI:18420"/>
    </cofactor>
</comment>
<accession>A0A1G2JKM2</accession>
<evidence type="ECO:0000313" key="6">
    <source>
        <dbReference type="Proteomes" id="UP000178935"/>
    </source>
</evidence>
<comment type="caution">
    <text evidence="5">The sequence shown here is derived from an EMBL/GenBank/DDBJ whole genome shotgun (WGS) entry which is preliminary data.</text>
</comment>
<dbReference type="InterPro" id="IPR020084">
    <property type="entry name" value="NUDIX_hydrolase_CS"/>
</dbReference>
<evidence type="ECO:0000313" key="5">
    <source>
        <dbReference type="EMBL" id="OGZ87503.1"/>
    </source>
</evidence>
<reference evidence="5 6" key="1">
    <citation type="journal article" date="2016" name="Nat. Commun.">
        <title>Thousands of microbial genomes shed light on interconnected biogeochemical processes in an aquifer system.</title>
        <authorList>
            <person name="Anantharaman K."/>
            <person name="Brown C.T."/>
            <person name="Hug L.A."/>
            <person name="Sharon I."/>
            <person name="Castelle C.J."/>
            <person name="Probst A.J."/>
            <person name="Thomas B.C."/>
            <person name="Singh A."/>
            <person name="Wilkins M.J."/>
            <person name="Karaoz U."/>
            <person name="Brodie E.L."/>
            <person name="Williams K.H."/>
            <person name="Hubbard S.S."/>
            <person name="Banfield J.F."/>
        </authorList>
    </citation>
    <scope>NUCLEOTIDE SEQUENCE [LARGE SCALE GENOMIC DNA]</scope>
</reference>